<reference evidence="1 2" key="1">
    <citation type="journal article" date="2019" name="Commun. Biol.">
        <title>The bagworm genome reveals a unique fibroin gene that provides high tensile strength.</title>
        <authorList>
            <person name="Kono N."/>
            <person name="Nakamura H."/>
            <person name="Ohtoshi R."/>
            <person name="Tomita M."/>
            <person name="Numata K."/>
            <person name="Arakawa K."/>
        </authorList>
    </citation>
    <scope>NUCLEOTIDE SEQUENCE [LARGE SCALE GENOMIC DNA]</scope>
</reference>
<gene>
    <name evidence="1" type="ORF">EVAR_69387_1</name>
</gene>
<proteinExistence type="predicted"/>
<sequence length="140" mass="15560">MSIQFYDDWLCIENSYENTAWTLHGLRVSQAFALVARHEREQELREICSTDTYTPSAPTLIPMQVAPALVLAPAHVLAPPRRQLLRMRGPFYPLAVDNYAEVMALVAIVDLIEIAAIGAKIRSAASSAEKLFALADHTRP</sequence>
<dbReference type="AlphaFoldDB" id="A0A4C1ZZZ1"/>
<evidence type="ECO:0000313" key="2">
    <source>
        <dbReference type="Proteomes" id="UP000299102"/>
    </source>
</evidence>
<protein>
    <submittedName>
        <fullName evidence="1">Uncharacterized protein</fullName>
    </submittedName>
</protein>
<name>A0A4C1ZZZ1_EUMVA</name>
<evidence type="ECO:0000313" key="1">
    <source>
        <dbReference type="EMBL" id="GBP93570.1"/>
    </source>
</evidence>
<accession>A0A4C1ZZZ1</accession>
<organism evidence="1 2">
    <name type="scientific">Eumeta variegata</name>
    <name type="common">Bagworm moth</name>
    <name type="synonym">Eumeta japonica</name>
    <dbReference type="NCBI Taxonomy" id="151549"/>
    <lineage>
        <taxon>Eukaryota</taxon>
        <taxon>Metazoa</taxon>
        <taxon>Ecdysozoa</taxon>
        <taxon>Arthropoda</taxon>
        <taxon>Hexapoda</taxon>
        <taxon>Insecta</taxon>
        <taxon>Pterygota</taxon>
        <taxon>Neoptera</taxon>
        <taxon>Endopterygota</taxon>
        <taxon>Lepidoptera</taxon>
        <taxon>Glossata</taxon>
        <taxon>Ditrysia</taxon>
        <taxon>Tineoidea</taxon>
        <taxon>Psychidae</taxon>
        <taxon>Oiketicinae</taxon>
        <taxon>Eumeta</taxon>
    </lineage>
</organism>
<keyword evidence="2" id="KW-1185">Reference proteome</keyword>
<dbReference type="EMBL" id="BGZK01002392">
    <property type="protein sequence ID" value="GBP93570.1"/>
    <property type="molecule type" value="Genomic_DNA"/>
</dbReference>
<comment type="caution">
    <text evidence="1">The sequence shown here is derived from an EMBL/GenBank/DDBJ whole genome shotgun (WGS) entry which is preliminary data.</text>
</comment>
<dbReference type="Proteomes" id="UP000299102">
    <property type="component" value="Unassembled WGS sequence"/>
</dbReference>